<sequence length="151" mass="15609">MKKIIRAVTFVTFASLPLLSHAEDQNIQATIEVIAPLTLVQTSALDFGTIFSDSTTNVVVATTDAGAAAFNITGHDGDSVNITHDNTATMTHSTTSDTISVTGITTDLTTALLSTSPTEVKVGGTADIVNASSPLVVGTYTGTFNVSVVYQ</sequence>
<reference evidence="2 3" key="1">
    <citation type="submission" date="2016-12" db="EMBL/GenBank/DDBJ databases">
        <title>Diversity of luminous bacteria.</title>
        <authorList>
            <person name="Yoshizawa S."/>
            <person name="Kogure K."/>
        </authorList>
    </citation>
    <scope>NUCLEOTIDE SEQUENCE [LARGE SCALE GENOMIC DNA]</scope>
    <source>
        <strain evidence="2 3">LC1-200</strain>
    </source>
</reference>
<dbReference type="OrthoDB" id="5828630at2"/>
<dbReference type="AlphaFoldDB" id="A0A2S7VJH6"/>
<comment type="caution">
    <text evidence="2">The sequence shown here is derived from an EMBL/GenBank/DDBJ whole genome shotgun (WGS) entry which is preliminary data.</text>
</comment>
<dbReference type="Pfam" id="PF14352">
    <property type="entry name" value="DUF4402"/>
    <property type="match status" value="1"/>
</dbReference>
<dbReference type="RefSeq" id="WP_105062108.1">
    <property type="nucleotide sequence ID" value="NZ_MSCJ01000003.1"/>
</dbReference>
<dbReference type="EMBL" id="MSCJ01000003">
    <property type="protein sequence ID" value="PQJ62293.1"/>
    <property type="molecule type" value="Genomic_DNA"/>
</dbReference>
<name>A0A2S7VJH6_PHOAN</name>
<keyword evidence="1" id="KW-0732">Signal</keyword>
<proteinExistence type="predicted"/>
<evidence type="ECO:0000313" key="3">
    <source>
        <dbReference type="Proteomes" id="UP000238730"/>
    </source>
</evidence>
<protein>
    <recommendedName>
        <fullName evidence="4">DUF4402 domain-containing protein</fullName>
    </recommendedName>
</protein>
<dbReference type="Proteomes" id="UP000238730">
    <property type="component" value="Unassembled WGS sequence"/>
</dbReference>
<evidence type="ECO:0000313" key="2">
    <source>
        <dbReference type="EMBL" id="PQJ62293.1"/>
    </source>
</evidence>
<evidence type="ECO:0008006" key="4">
    <source>
        <dbReference type="Google" id="ProtNLM"/>
    </source>
</evidence>
<dbReference type="InterPro" id="IPR025514">
    <property type="entry name" value="DUF4402"/>
</dbReference>
<gene>
    <name evidence="2" type="ORF">BTO08_18815</name>
</gene>
<organism evidence="2 3">
    <name type="scientific">Photobacterium angustum</name>
    <dbReference type="NCBI Taxonomy" id="661"/>
    <lineage>
        <taxon>Bacteria</taxon>
        <taxon>Pseudomonadati</taxon>
        <taxon>Pseudomonadota</taxon>
        <taxon>Gammaproteobacteria</taxon>
        <taxon>Vibrionales</taxon>
        <taxon>Vibrionaceae</taxon>
        <taxon>Photobacterium</taxon>
    </lineage>
</organism>
<evidence type="ECO:0000256" key="1">
    <source>
        <dbReference type="SAM" id="SignalP"/>
    </source>
</evidence>
<feature type="chain" id="PRO_5015727417" description="DUF4402 domain-containing protein" evidence="1">
    <location>
        <begin position="23"/>
        <end position="151"/>
    </location>
</feature>
<feature type="signal peptide" evidence="1">
    <location>
        <begin position="1"/>
        <end position="22"/>
    </location>
</feature>
<accession>A0A2S7VJH6</accession>